<reference evidence="1" key="1">
    <citation type="journal article" date="2021" name="PeerJ">
        <title>Extensive microbial diversity within the chicken gut microbiome revealed by metagenomics and culture.</title>
        <authorList>
            <person name="Gilroy R."/>
            <person name="Ravi A."/>
            <person name="Getino M."/>
            <person name="Pursley I."/>
            <person name="Horton D.L."/>
            <person name="Alikhan N.F."/>
            <person name="Baker D."/>
            <person name="Gharbi K."/>
            <person name="Hall N."/>
            <person name="Watson M."/>
            <person name="Adriaenssens E.M."/>
            <person name="Foster-Nyarko E."/>
            <person name="Jarju S."/>
            <person name="Secka A."/>
            <person name="Antonio M."/>
            <person name="Oren A."/>
            <person name="Chaudhuri R.R."/>
            <person name="La Ragione R."/>
            <person name="Hildebrand F."/>
            <person name="Pallen M.J."/>
        </authorList>
    </citation>
    <scope>NUCLEOTIDE SEQUENCE</scope>
    <source>
        <strain evidence="1">ChiGjej6B6-14162</strain>
    </source>
</reference>
<proteinExistence type="predicted"/>
<organism evidence="1 2">
    <name type="scientific">Candidatus Parabacteroides intestinipullorum</name>
    <dbReference type="NCBI Taxonomy" id="2838723"/>
    <lineage>
        <taxon>Bacteria</taxon>
        <taxon>Pseudomonadati</taxon>
        <taxon>Bacteroidota</taxon>
        <taxon>Bacteroidia</taxon>
        <taxon>Bacteroidales</taxon>
        <taxon>Tannerellaceae</taxon>
        <taxon>Parabacteroides</taxon>
    </lineage>
</organism>
<dbReference type="Proteomes" id="UP000886740">
    <property type="component" value="Unassembled WGS sequence"/>
</dbReference>
<sequence length="240" mass="28072">MMGKVDYSVVLSDELLDQFYLFKKNGHYDEKLVQRLLRYYKPLYLTNISQLERIGHEPDPTLRINLLKSDYKSQSLEELAKITQFKIILCTDRTDFPYVNINGDVIESNYSGTFLRSDSRLKAISHIKALCADAKNKVIVYDKYFSNQRNNIEILKGILPKRKLEIEFDKGSFSLEQQNALKAECPAWILKEKILLDCHDRYLIVDDKTEIVLTSGFQYLNEKTKELTYLVRRINGHQFG</sequence>
<comment type="caution">
    <text evidence="1">The sequence shown here is derived from an EMBL/GenBank/DDBJ whole genome shotgun (WGS) entry which is preliminary data.</text>
</comment>
<reference evidence="1" key="2">
    <citation type="submission" date="2021-04" db="EMBL/GenBank/DDBJ databases">
        <authorList>
            <person name="Gilroy R."/>
        </authorList>
    </citation>
    <scope>NUCLEOTIDE SEQUENCE</scope>
    <source>
        <strain evidence="1">ChiGjej6B6-14162</strain>
    </source>
</reference>
<evidence type="ECO:0000313" key="2">
    <source>
        <dbReference type="Proteomes" id="UP000886740"/>
    </source>
</evidence>
<dbReference type="EMBL" id="DXEL01000070">
    <property type="protein sequence ID" value="HIX75406.1"/>
    <property type="molecule type" value="Genomic_DNA"/>
</dbReference>
<name>A0A9D1XA98_9BACT</name>
<gene>
    <name evidence="1" type="ORF">H9977_10305</name>
</gene>
<accession>A0A9D1XA98</accession>
<protein>
    <submittedName>
        <fullName evidence="1">Uncharacterized protein</fullName>
    </submittedName>
</protein>
<evidence type="ECO:0000313" key="1">
    <source>
        <dbReference type="EMBL" id="HIX75406.1"/>
    </source>
</evidence>
<dbReference type="AlphaFoldDB" id="A0A9D1XA98"/>